<sequence>MQTVALIDYGSGNLRSAEKALREAARRRALDADIVVTADPDLVAKADRVFLPGVGAFASCRAGLDATGVYEAMNQAVHGRGVPFMGICVGHQLLATEGLEFGVTPGLNWIQGQVKKLEPNDPTLTIPHMGWNAISLVRPHALFAGIDDGAHMYFANSFALTPSHVEDVVATADHGGPFTAAVAKDNVAGVQFHPEKSQASGLALLANFLEWRP</sequence>
<keyword evidence="14" id="KW-1185">Reference proteome</keyword>
<evidence type="ECO:0000256" key="8">
    <source>
        <dbReference type="ARBA" id="ARBA00047838"/>
    </source>
</evidence>
<evidence type="ECO:0000256" key="4">
    <source>
        <dbReference type="ARBA" id="ARBA00022801"/>
    </source>
</evidence>
<dbReference type="PANTHER" id="PTHR42701">
    <property type="entry name" value="IMIDAZOLE GLYCEROL PHOSPHATE SYNTHASE SUBUNIT HISH"/>
    <property type="match status" value="1"/>
</dbReference>
<dbReference type="GO" id="GO:0004359">
    <property type="term" value="F:glutaminase activity"/>
    <property type="evidence" value="ECO:0007669"/>
    <property type="project" value="UniProtKB-EC"/>
</dbReference>
<dbReference type="InterPro" id="IPR029062">
    <property type="entry name" value="Class_I_gatase-like"/>
</dbReference>
<keyword evidence="6 10" id="KW-0368">Histidine biosynthesis</keyword>
<organism evidence="13 14">
    <name type="scientific">Caulobacter vibrioides (strain NA1000 / CB15N)</name>
    <name type="common">Caulobacter crescentus</name>
    <dbReference type="NCBI Taxonomy" id="565050"/>
    <lineage>
        <taxon>Bacteria</taxon>
        <taxon>Pseudomonadati</taxon>
        <taxon>Pseudomonadota</taxon>
        <taxon>Alphaproteobacteria</taxon>
        <taxon>Caulobacterales</taxon>
        <taxon>Caulobacteraceae</taxon>
        <taxon>Caulobacter</taxon>
    </lineage>
</organism>
<comment type="subunit">
    <text evidence="2 10">Heterodimer of HisH and HisF.</text>
</comment>
<evidence type="ECO:0000256" key="5">
    <source>
        <dbReference type="ARBA" id="ARBA00022962"/>
    </source>
</evidence>
<evidence type="ECO:0000256" key="10">
    <source>
        <dbReference type="HAMAP-Rule" id="MF_00278"/>
    </source>
</evidence>
<evidence type="ECO:0000259" key="12">
    <source>
        <dbReference type="Pfam" id="PF00117"/>
    </source>
</evidence>
<evidence type="ECO:0000256" key="9">
    <source>
        <dbReference type="ARBA" id="ARBA00049534"/>
    </source>
</evidence>
<dbReference type="GO" id="GO:0005737">
    <property type="term" value="C:cytoplasm"/>
    <property type="evidence" value="ECO:0007669"/>
    <property type="project" value="UniProtKB-SubCell"/>
</dbReference>
<keyword evidence="3 10" id="KW-0028">Amino-acid biosynthesis</keyword>
<comment type="catalytic activity">
    <reaction evidence="8 10">
        <text>5-[(5-phospho-1-deoxy-D-ribulos-1-ylimino)methylamino]-1-(5-phospho-beta-D-ribosyl)imidazole-4-carboxamide + L-glutamine = D-erythro-1-(imidazol-4-yl)glycerol 3-phosphate + 5-amino-1-(5-phospho-beta-D-ribosyl)imidazole-4-carboxamide + L-glutamate + H(+)</text>
        <dbReference type="Rhea" id="RHEA:24793"/>
        <dbReference type="ChEBI" id="CHEBI:15378"/>
        <dbReference type="ChEBI" id="CHEBI:29985"/>
        <dbReference type="ChEBI" id="CHEBI:58278"/>
        <dbReference type="ChEBI" id="CHEBI:58359"/>
        <dbReference type="ChEBI" id="CHEBI:58475"/>
        <dbReference type="ChEBI" id="CHEBI:58525"/>
        <dbReference type="EC" id="4.3.2.10"/>
    </reaction>
</comment>
<dbReference type="InterPro" id="IPR010139">
    <property type="entry name" value="Imidazole-glycPsynth_HisH"/>
</dbReference>
<dbReference type="RefSeq" id="WP_010921562.1">
    <property type="nucleotide sequence ID" value="NC_011916.1"/>
</dbReference>
<proteinExistence type="inferred from homology"/>
<evidence type="ECO:0000256" key="3">
    <source>
        <dbReference type="ARBA" id="ARBA00022605"/>
    </source>
</evidence>
<dbReference type="PATRIC" id="fig|565050.3.peg.3756"/>
<dbReference type="Proteomes" id="UP000001364">
    <property type="component" value="Chromosome"/>
</dbReference>
<comment type="subcellular location">
    <subcellularLocation>
        <location evidence="10">Cytoplasm</location>
    </subcellularLocation>
</comment>
<evidence type="ECO:0000256" key="11">
    <source>
        <dbReference type="PIRSR" id="PIRSR000495-1"/>
    </source>
</evidence>
<dbReference type="PhylomeDB" id="A0A0H3CEI7"/>
<keyword evidence="7 10" id="KW-0456">Lyase</keyword>
<comment type="pathway">
    <text evidence="1 10">Amino-acid biosynthesis; L-histidine biosynthesis; L-histidine from 5-phospho-alpha-D-ribose 1-diphosphate: step 5/9.</text>
</comment>
<dbReference type="GO" id="GO:0000105">
    <property type="term" value="P:L-histidine biosynthetic process"/>
    <property type="evidence" value="ECO:0007669"/>
    <property type="project" value="UniProtKB-UniRule"/>
</dbReference>
<feature type="active site" description="Nucleophile" evidence="10 11">
    <location>
        <position position="88"/>
    </location>
</feature>
<dbReference type="EC" id="3.5.1.2" evidence="10"/>
<keyword evidence="13" id="KW-0328">Glycosyltransferase</keyword>
<dbReference type="PIRSF" id="PIRSF000495">
    <property type="entry name" value="Amidotransf_hisH"/>
    <property type="match status" value="1"/>
</dbReference>
<dbReference type="KEGG" id="ccs:CCNA_03851"/>
<evidence type="ECO:0000256" key="6">
    <source>
        <dbReference type="ARBA" id="ARBA00023102"/>
    </source>
</evidence>
<keyword evidence="4 10" id="KW-0378">Hydrolase</keyword>
<dbReference type="SUPFAM" id="SSF52317">
    <property type="entry name" value="Class I glutamine amidotransferase-like"/>
    <property type="match status" value="1"/>
</dbReference>
<dbReference type="Gene3D" id="3.40.50.880">
    <property type="match status" value="1"/>
</dbReference>
<dbReference type="OrthoDB" id="9807137at2"/>
<dbReference type="HOGENOM" id="CLU_071837_2_0_5"/>
<gene>
    <name evidence="10" type="primary">hisH</name>
    <name evidence="13" type="ordered locus">CCNA_03851</name>
</gene>
<keyword evidence="13" id="KW-0808">Transferase</keyword>
<keyword evidence="10" id="KW-0963">Cytoplasm</keyword>
<dbReference type="EMBL" id="CP001340">
    <property type="protein sequence ID" value="ACL97316.1"/>
    <property type="molecule type" value="Genomic_DNA"/>
</dbReference>
<evidence type="ECO:0000256" key="1">
    <source>
        <dbReference type="ARBA" id="ARBA00005091"/>
    </source>
</evidence>
<feature type="active site" evidence="10 11">
    <location>
        <position position="195"/>
    </location>
</feature>
<dbReference type="UniPathway" id="UPA00031">
    <property type="reaction ID" value="UER00010"/>
</dbReference>
<protein>
    <recommendedName>
        <fullName evidence="10">Imidazole glycerol phosphate synthase subunit HisH</fullName>
        <ecNumber evidence="10">4.3.2.10</ecNumber>
    </recommendedName>
    <alternativeName>
        <fullName evidence="10">IGP synthase glutaminase subunit</fullName>
        <ecNumber evidence="10">3.5.1.2</ecNumber>
    </alternativeName>
    <alternativeName>
        <fullName evidence="10">IGP synthase subunit HisH</fullName>
    </alternativeName>
    <alternativeName>
        <fullName evidence="10">ImGP synthase subunit HisH</fullName>
        <shortName evidence="10">IGPS subunit HisH</shortName>
    </alternativeName>
</protein>
<comment type="function">
    <text evidence="10">IGPS catalyzes the conversion of PRFAR and glutamine to IGP, AICAR and glutamate. The HisH subunit catalyzes the hydrolysis of glutamine to glutamate and ammonia as part of the synthesis of IGP and AICAR. The resulting ammonia molecule is channeled to the active site of HisF.</text>
</comment>
<dbReference type="GO" id="GO:0016829">
    <property type="term" value="F:lyase activity"/>
    <property type="evidence" value="ECO:0007669"/>
    <property type="project" value="UniProtKB-KW"/>
</dbReference>
<dbReference type="GO" id="GO:0000107">
    <property type="term" value="F:imidazoleglycerol-phosphate synthase activity"/>
    <property type="evidence" value="ECO:0007669"/>
    <property type="project" value="UniProtKB-UniRule"/>
</dbReference>
<dbReference type="SMR" id="A0A0H3CEI7"/>
<feature type="domain" description="Glutamine amidotransferase" evidence="12">
    <location>
        <begin position="7"/>
        <end position="209"/>
    </location>
</feature>
<evidence type="ECO:0000256" key="7">
    <source>
        <dbReference type="ARBA" id="ARBA00023239"/>
    </source>
</evidence>
<dbReference type="RefSeq" id="YP_002519224.1">
    <property type="nucleotide sequence ID" value="NC_011916.1"/>
</dbReference>
<name>A0A0H3CEI7_CAUVN</name>
<dbReference type="AlphaFoldDB" id="A0A0H3CEI7"/>
<comment type="catalytic activity">
    <reaction evidence="9 10">
        <text>L-glutamine + H2O = L-glutamate + NH4(+)</text>
        <dbReference type="Rhea" id="RHEA:15889"/>
        <dbReference type="ChEBI" id="CHEBI:15377"/>
        <dbReference type="ChEBI" id="CHEBI:28938"/>
        <dbReference type="ChEBI" id="CHEBI:29985"/>
        <dbReference type="ChEBI" id="CHEBI:58359"/>
        <dbReference type="EC" id="3.5.1.2"/>
    </reaction>
</comment>
<evidence type="ECO:0000256" key="2">
    <source>
        <dbReference type="ARBA" id="ARBA00011152"/>
    </source>
</evidence>
<evidence type="ECO:0000313" key="14">
    <source>
        <dbReference type="Proteomes" id="UP000001364"/>
    </source>
</evidence>
<feature type="active site" evidence="10 11">
    <location>
        <position position="193"/>
    </location>
</feature>
<dbReference type="InterPro" id="IPR017926">
    <property type="entry name" value="GATASE"/>
</dbReference>
<reference evidence="13 14" key="1">
    <citation type="journal article" date="2010" name="J. Bacteriol.">
        <title>The genetic basis of laboratory adaptation in Caulobacter crescentus.</title>
        <authorList>
            <person name="Marks M.E."/>
            <person name="Castro-Rojas C.M."/>
            <person name="Teiling C."/>
            <person name="Du L."/>
            <person name="Kapatral V."/>
            <person name="Walunas T.L."/>
            <person name="Crosson S."/>
        </authorList>
    </citation>
    <scope>NUCLEOTIDE SEQUENCE [LARGE SCALE GENOMIC DNA]</scope>
    <source>
        <strain evidence="14">NA1000 / CB15N</strain>
    </source>
</reference>
<dbReference type="EC" id="4.3.2.10" evidence="10"/>
<keyword evidence="5 10" id="KW-0315">Glutamine amidotransferase</keyword>
<dbReference type="GeneID" id="7332699"/>
<evidence type="ECO:0000313" key="13">
    <source>
        <dbReference type="EMBL" id="ACL97316.1"/>
    </source>
</evidence>
<accession>A0A0H3CEI7</accession>
<dbReference type="PANTHER" id="PTHR42701:SF1">
    <property type="entry name" value="IMIDAZOLE GLYCEROL PHOSPHATE SYNTHASE SUBUNIT HISH"/>
    <property type="match status" value="1"/>
</dbReference>
<dbReference type="Pfam" id="PF00117">
    <property type="entry name" value="GATase"/>
    <property type="match status" value="1"/>
</dbReference>
<dbReference type="CDD" id="cd01748">
    <property type="entry name" value="GATase1_IGP_Synthase"/>
    <property type="match status" value="1"/>
</dbReference>
<dbReference type="NCBIfam" id="TIGR01855">
    <property type="entry name" value="IMP_synth_hisH"/>
    <property type="match status" value="1"/>
</dbReference>
<dbReference type="HAMAP" id="MF_00278">
    <property type="entry name" value="HisH"/>
    <property type="match status" value="1"/>
</dbReference>
<dbReference type="PROSITE" id="PS51273">
    <property type="entry name" value="GATASE_TYPE_1"/>
    <property type="match status" value="1"/>
</dbReference>